<sequence length="119" mass="13142">MADIEKLLVDFYNGAHMVDIVTKWAFVVTNRQMVLENLASFERAYEQLVELRAAGKLGAGAADFSVENLDVVKRINQLIAPGLDSDEARRSAREIHDLAERCARALQRSDTPPAGQGSQ</sequence>
<protein>
    <recommendedName>
        <fullName evidence="3">GntR C-terminal domain-containing protein</fullName>
    </recommendedName>
</protein>
<gene>
    <name evidence="1" type="ORF">POL72_15560</name>
</gene>
<keyword evidence="2" id="KW-1185">Reference proteome</keyword>
<reference evidence="1 2" key="1">
    <citation type="submission" date="2023-01" db="EMBL/GenBank/DDBJ databases">
        <title>Minimal conservation of predation-associated metabolite biosynthetic gene clusters underscores biosynthetic potential of Myxococcota including descriptions for ten novel species: Archangium lansinium sp. nov., Myxococcus landrumus sp. nov., Nannocystis bai.</title>
        <authorList>
            <person name="Ahearne A."/>
            <person name="Stevens C."/>
            <person name="Dowd S."/>
        </authorList>
    </citation>
    <scope>NUCLEOTIDE SEQUENCE [LARGE SCALE GENOMIC DNA]</scope>
    <source>
        <strain evidence="1 2">WIWO2</strain>
    </source>
</reference>
<dbReference type="EMBL" id="JAQNDK010000002">
    <property type="protein sequence ID" value="MDC0679160.1"/>
    <property type="molecule type" value="Genomic_DNA"/>
</dbReference>
<dbReference type="RefSeq" id="WP_272096106.1">
    <property type="nucleotide sequence ID" value="NZ_JAQNDK010000002.1"/>
</dbReference>
<comment type="caution">
    <text evidence="1">The sequence shown here is derived from an EMBL/GenBank/DDBJ whole genome shotgun (WGS) entry which is preliminary data.</text>
</comment>
<evidence type="ECO:0000313" key="1">
    <source>
        <dbReference type="EMBL" id="MDC0679160.1"/>
    </source>
</evidence>
<name>A0ABT5BYD4_9BACT</name>
<evidence type="ECO:0008006" key="3">
    <source>
        <dbReference type="Google" id="ProtNLM"/>
    </source>
</evidence>
<proteinExistence type="predicted"/>
<accession>A0ABT5BYD4</accession>
<evidence type="ECO:0000313" key="2">
    <source>
        <dbReference type="Proteomes" id="UP001217485"/>
    </source>
</evidence>
<dbReference type="Proteomes" id="UP001217485">
    <property type="component" value="Unassembled WGS sequence"/>
</dbReference>
<organism evidence="1 2">
    <name type="scientific">Sorangium atrum</name>
    <dbReference type="NCBI Taxonomy" id="2995308"/>
    <lineage>
        <taxon>Bacteria</taxon>
        <taxon>Pseudomonadati</taxon>
        <taxon>Myxococcota</taxon>
        <taxon>Polyangia</taxon>
        <taxon>Polyangiales</taxon>
        <taxon>Polyangiaceae</taxon>
        <taxon>Sorangium</taxon>
    </lineage>
</organism>